<gene>
    <name evidence="11" type="ORF">PV328_010170</name>
</gene>
<evidence type="ECO:0000256" key="2">
    <source>
        <dbReference type="ARBA" id="ARBA00006375"/>
    </source>
</evidence>
<reference evidence="11" key="2">
    <citation type="submission" date="2023-03" db="EMBL/GenBank/DDBJ databases">
        <authorList>
            <person name="Inwood S.N."/>
            <person name="Skelly J.G."/>
            <person name="Guhlin J."/>
            <person name="Harrop T.W.R."/>
            <person name="Goldson S.G."/>
            <person name="Dearden P.K."/>
        </authorList>
    </citation>
    <scope>NUCLEOTIDE SEQUENCE</scope>
    <source>
        <strain evidence="11">Irish</strain>
        <tissue evidence="11">Whole body</tissue>
    </source>
</reference>
<protein>
    <recommendedName>
        <fullName evidence="13">S-adenosylmethionine mitochondrial carrier protein</fullName>
    </recommendedName>
</protein>
<evidence type="ECO:0000313" key="11">
    <source>
        <dbReference type="EMBL" id="KAK0159273.1"/>
    </source>
</evidence>
<dbReference type="PANTHER" id="PTHR45667">
    <property type="entry name" value="S-ADENOSYLMETHIONINE MITOCHONDRIAL CARRIER PROTEIN"/>
    <property type="match status" value="1"/>
</dbReference>
<dbReference type="InterPro" id="IPR018108">
    <property type="entry name" value="MCP_transmembrane"/>
</dbReference>
<feature type="repeat" description="Solcar" evidence="8">
    <location>
        <begin position="182"/>
        <end position="268"/>
    </location>
</feature>
<dbReference type="InterPro" id="IPR023395">
    <property type="entry name" value="MCP_dom_sf"/>
</dbReference>
<dbReference type="Pfam" id="PF00153">
    <property type="entry name" value="Mito_carr"/>
    <property type="match status" value="2"/>
</dbReference>
<accession>A0AA39C7J5</accession>
<organism evidence="11 12">
    <name type="scientific">Microctonus aethiopoides</name>
    <dbReference type="NCBI Taxonomy" id="144406"/>
    <lineage>
        <taxon>Eukaryota</taxon>
        <taxon>Metazoa</taxon>
        <taxon>Ecdysozoa</taxon>
        <taxon>Arthropoda</taxon>
        <taxon>Hexapoda</taxon>
        <taxon>Insecta</taxon>
        <taxon>Pterygota</taxon>
        <taxon>Neoptera</taxon>
        <taxon>Endopterygota</taxon>
        <taxon>Hymenoptera</taxon>
        <taxon>Apocrita</taxon>
        <taxon>Ichneumonoidea</taxon>
        <taxon>Braconidae</taxon>
        <taxon>Euphorinae</taxon>
        <taxon>Microctonus</taxon>
    </lineage>
</organism>
<comment type="subcellular location">
    <subcellularLocation>
        <location evidence="1">Membrane</location>
        <topology evidence="1">Multi-pass membrane protein</topology>
    </subcellularLocation>
</comment>
<dbReference type="Gene3D" id="1.50.40.10">
    <property type="entry name" value="Mitochondrial carrier domain"/>
    <property type="match status" value="2"/>
</dbReference>
<evidence type="ECO:0000256" key="1">
    <source>
        <dbReference type="ARBA" id="ARBA00004141"/>
    </source>
</evidence>
<dbReference type="PROSITE" id="PS50920">
    <property type="entry name" value="SOLCAR"/>
    <property type="match status" value="3"/>
</dbReference>
<dbReference type="SUPFAM" id="SSF103506">
    <property type="entry name" value="Mitochondrial carrier"/>
    <property type="match status" value="1"/>
</dbReference>
<keyword evidence="3 9" id="KW-0813">Transport</keyword>
<name>A0AA39C7J5_9HYME</name>
<evidence type="ECO:0000256" key="10">
    <source>
        <dbReference type="SAM" id="Phobius"/>
    </source>
</evidence>
<comment type="caution">
    <text evidence="11">The sequence shown here is derived from an EMBL/GenBank/DDBJ whole genome shotgun (WGS) entry which is preliminary data.</text>
</comment>
<evidence type="ECO:0000256" key="8">
    <source>
        <dbReference type="PROSITE-ProRule" id="PRU00282"/>
    </source>
</evidence>
<evidence type="ECO:0000256" key="7">
    <source>
        <dbReference type="ARBA" id="ARBA00023136"/>
    </source>
</evidence>
<comment type="similarity">
    <text evidence="2 9">Belongs to the mitochondrial carrier (TC 2.A.29) family.</text>
</comment>
<evidence type="ECO:0000256" key="3">
    <source>
        <dbReference type="ARBA" id="ARBA00022448"/>
    </source>
</evidence>
<evidence type="ECO:0000256" key="5">
    <source>
        <dbReference type="ARBA" id="ARBA00022737"/>
    </source>
</evidence>
<sequence length="280" mass="31009">MHHNENSMEISGSTKNLFFSSMISGAASGLVCDFIFFPMDTVKTRLQSQHGFIKSGGFKQLYHGLGPVIAGSAPTASLFFVTYEGFKQFVQPHVEEKNHTFVHMGAACAAELVSCLIKVPVEVLKQRRQALLANSHPIALGIRTLYRGYGSTLLRDLPFGFFQMPLWEYLKLCWKRRMSRDCTPFEGAIAGALSVTISAAVTTPLDVIKTRIMLAQASQKKVKILLTMKEVYREKGIRGLFTGCTLRAVGFTVGGFVFFGIYEQSRHLCSTIIFPNSSST</sequence>
<feature type="transmembrane region" description="Helical" evidence="10">
    <location>
        <begin position="239"/>
        <end position="262"/>
    </location>
</feature>
<feature type="repeat" description="Solcar" evidence="8">
    <location>
        <begin position="16"/>
        <end position="89"/>
    </location>
</feature>
<keyword evidence="6 10" id="KW-1133">Transmembrane helix</keyword>
<keyword evidence="12" id="KW-1185">Reference proteome</keyword>
<reference evidence="11" key="1">
    <citation type="journal article" date="2023" name="bioRxiv">
        <title>Scaffold-level genome assemblies of two parasitoid biocontrol wasps reveal the parthenogenesis mechanism and an associated novel virus.</title>
        <authorList>
            <person name="Inwood S."/>
            <person name="Skelly J."/>
            <person name="Guhlin J."/>
            <person name="Harrop T."/>
            <person name="Goldson S."/>
            <person name="Dearden P."/>
        </authorList>
    </citation>
    <scope>NUCLEOTIDE SEQUENCE</scope>
    <source>
        <strain evidence="11">Irish</strain>
        <tissue evidence="11">Whole body</tissue>
    </source>
</reference>
<proteinExistence type="inferred from homology"/>
<keyword evidence="7 8" id="KW-0472">Membrane</keyword>
<feature type="repeat" description="Solcar" evidence="8">
    <location>
        <begin position="98"/>
        <end position="173"/>
    </location>
</feature>
<evidence type="ECO:0000256" key="4">
    <source>
        <dbReference type="ARBA" id="ARBA00022692"/>
    </source>
</evidence>
<keyword evidence="5" id="KW-0677">Repeat</keyword>
<evidence type="ECO:0000313" key="12">
    <source>
        <dbReference type="Proteomes" id="UP001168990"/>
    </source>
</evidence>
<evidence type="ECO:0008006" key="13">
    <source>
        <dbReference type="Google" id="ProtNLM"/>
    </source>
</evidence>
<evidence type="ECO:0000256" key="6">
    <source>
        <dbReference type="ARBA" id="ARBA00022989"/>
    </source>
</evidence>
<evidence type="ECO:0000256" key="9">
    <source>
        <dbReference type="RuleBase" id="RU000488"/>
    </source>
</evidence>
<feature type="transmembrane region" description="Helical" evidence="10">
    <location>
        <begin position="17"/>
        <end position="39"/>
    </location>
</feature>
<dbReference type="GO" id="GO:0016020">
    <property type="term" value="C:membrane"/>
    <property type="evidence" value="ECO:0007669"/>
    <property type="project" value="UniProtKB-SubCell"/>
</dbReference>
<dbReference type="EMBL" id="JAQQBS010001424">
    <property type="protein sequence ID" value="KAK0159273.1"/>
    <property type="molecule type" value="Genomic_DNA"/>
</dbReference>
<feature type="transmembrane region" description="Helical" evidence="10">
    <location>
        <begin position="60"/>
        <end position="81"/>
    </location>
</feature>
<keyword evidence="4 8" id="KW-0812">Transmembrane</keyword>
<dbReference type="AlphaFoldDB" id="A0AA39C7J5"/>
<dbReference type="Proteomes" id="UP001168990">
    <property type="component" value="Unassembled WGS sequence"/>
</dbReference>